<proteinExistence type="predicted"/>
<dbReference type="Pfam" id="PF05050">
    <property type="entry name" value="Methyltransf_21"/>
    <property type="match status" value="1"/>
</dbReference>
<protein>
    <submittedName>
        <fullName evidence="2">FkbM family methyltransferase</fullName>
    </submittedName>
</protein>
<dbReference type="PANTHER" id="PTHR36973">
    <property type="entry name" value="SLL1456 PROTEIN-RELATED"/>
    <property type="match status" value="1"/>
</dbReference>
<dbReference type="InterPro" id="IPR053188">
    <property type="entry name" value="FkbM_Methyltransferase"/>
</dbReference>
<evidence type="ECO:0000259" key="1">
    <source>
        <dbReference type="Pfam" id="PF05050"/>
    </source>
</evidence>
<dbReference type="Gene3D" id="3.40.50.150">
    <property type="entry name" value="Vaccinia Virus protein VP39"/>
    <property type="match status" value="1"/>
</dbReference>
<keyword evidence="2" id="KW-0808">Transferase</keyword>
<feature type="domain" description="Methyltransferase FkbM" evidence="1">
    <location>
        <begin position="35"/>
        <end position="183"/>
    </location>
</feature>
<reference evidence="2" key="1">
    <citation type="submission" date="2022-11" db="EMBL/GenBank/DDBJ databases">
        <title>Taxonomic description of a new Pseudomonas species.</title>
        <authorList>
            <person name="Tambong J.T."/>
        </authorList>
    </citation>
    <scope>NUCLEOTIDE SEQUENCE</scope>
    <source>
        <strain evidence="2">S1Bt42</strain>
    </source>
</reference>
<gene>
    <name evidence="2" type="ORF">OSC50_14430</name>
</gene>
<dbReference type="InterPro" id="IPR029063">
    <property type="entry name" value="SAM-dependent_MTases_sf"/>
</dbReference>
<evidence type="ECO:0000313" key="2">
    <source>
        <dbReference type="EMBL" id="UZW16597.1"/>
    </source>
</evidence>
<dbReference type="SUPFAM" id="SSF53335">
    <property type="entry name" value="S-adenosyl-L-methionine-dependent methyltransferases"/>
    <property type="match status" value="1"/>
</dbReference>
<dbReference type="PANTHER" id="PTHR36973:SF4">
    <property type="entry name" value="NODULATION PROTEIN"/>
    <property type="match status" value="1"/>
</dbReference>
<keyword evidence="3" id="KW-1185">Reference proteome</keyword>
<dbReference type="GO" id="GO:0032259">
    <property type="term" value="P:methylation"/>
    <property type="evidence" value="ECO:0007669"/>
    <property type="project" value="UniProtKB-KW"/>
</dbReference>
<sequence>MIDFTNWLCGEKINIIDIGARMTPGEAPIYQNLIKNNLCTITAVEPDTSTNELLVKLSNAKIYNLALGTKGLSYLNICQLPSCSSLLEPDTETLSKYSGMEYFYNVIDRVSLHVDEMDDIFQDEIFDFLSIDVQGAELNVLENGRRNLSNLLGIHIEVSFIEKYKGQPLFRDVDTFLAGNDFSFHCFTGYGTRSPRGIEIDNSPINGINQWLWADAFYFHNLYDIDFWKEPGKLIKLACIFHNLYKSYDFSAHCLKIHDHQFGSNYLSEYASLISNLTNTCIKSSSDENTYLAKIAQKINYN</sequence>
<accession>A0ABY6Q9E5</accession>
<organism evidence="2 3">
    <name type="scientific">Pseudomonas quebecensis</name>
    <dbReference type="NCBI Taxonomy" id="2995174"/>
    <lineage>
        <taxon>Bacteria</taxon>
        <taxon>Pseudomonadati</taxon>
        <taxon>Pseudomonadota</taxon>
        <taxon>Gammaproteobacteria</taxon>
        <taxon>Pseudomonadales</taxon>
        <taxon>Pseudomonadaceae</taxon>
        <taxon>Pseudomonas</taxon>
    </lineage>
</organism>
<dbReference type="Proteomes" id="UP001164116">
    <property type="component" value="Chromosome"/>
</dbReference>
<dbReference type="EMBL" id="CP112866">
    <property type="protein sequence ID" value="UZW16597.1"/>
    <property type="molecule type" value="Genomic_DNA"/>
</dbReference>
<name>A0ABY6Q9E5_9PSED</name>
<dbReference type="RefSeq" id="WP_253506628.1">
    <property type="nucleotide sequence ID" value="NZ_CP112866.1"/>
</dbReference>
<evidence type="ECO:0000313" key="3">
    <source>
        <dbReference type="Proteomes" id="UP001164116"/>
    </source>
</evidence>
<dbReference type="InterPro" id="IPR006342">
    <property type="entry name" value="FkbM_mtfrase"/>
</dbReference>
<dbReference type="GO" id="GO:0008168">
    <property type="term" value="F:methyltransferase activity"/>
    <property type="evidence" value="ECO:0007669"/>
    <property type="project" value="UniProtKB-KW"/>
</dbReference>
<keyword evidence="2" id="KW-0489">Methyltransferase</keyword>